<dbReference type="SUPFAM" id="SSF51735">
    <property type="entry name" value="NAD(P)-binding Rossmann-fold domains"/>
    <property type="match status" value="1"/>
</dbReference>
<proteinExistence type="inferred from homology"/>
<dbReference type="PRINTS" id="PR00080">
    <property type="entry name" value="SDRFAMILY"/>
</dbReference>
<organism evidence="3 4">
    <name type="scientific">Halalkalibacter wakoensis JCM 9140</name>
    <dbReference type="NCBI Taxonomy" id="1236970"/>
    <lineage>
        <taxon>Bacteria</taxon>
        <taxon>Bacillati</taxon>
        <taxon>Bacillota</taxon>
        <taxon>Bacilli</taxon>
        <taxon>Bacillales</taxon>
        <taxon>Bacillaceae</taxon>
        <taxon>Halalkalibacter</taxon>
    </lineage>
</organism>
<dbReference type="Proteomes" id="UP000018890">
    <property type="component" value="Unassembled WGS sequence"/>
</dbReference>
<dbReference type="PANTHER" id="PTHR42879:SF2">
    <property type="entry name" value="3-OXOACYL-[ACYL-CARRIER-PROTEIN] REDUCTASE FABG"/>
    <property type="match status" value="1"/>
</dbReference>
<comment type="similarity">
    <text evidence="1">Belongs to the short-chain dehydrogenases/reductases (SDR) family.</text>
</comment>
<keyword evidence="2" id="KW-0560">Oxidoreductase</keyword>
<sequence length="248" mass="26868">MNLQNKKIVVTGASKGLGLSVVKRLASEGAEIIAHYNSGEISEARNAAESVGVKFTAFQADLSNEKECLALAQKIIECGDIYGLVNNAGICVFKDLFDVKVDDLDLTYAVNFKSVFILTQQIAKHMKERDIKGRIVNFSSISSLSGSDTQVDYCAMKGAINTFTKATAVALGQYGITINAVLPGPIPTKHNSEFLLNDDVKQELFERMPLQSYGAPENIADAVMYFLGEHANWTTGALLQVDGGFMSK</sequence>
<protein>
    <submittedName>
        <fullName evidence="3">3-oxoacyl-[acyl-carrier protein] reductase</fullName>
    </submittedName>
</protein>
<dbReference type="InterPro" id="IPR036291">
    <property type="entry name" value="NAD(P)-bd_dom_sf"/>
</dbReference>
<dbReference type="Pfam" id="PF13561">
    <property type="entry name" value="adh_short_C2"/>
    <property type="match status" value="1"/>
</dbReference>
<dbReference type="PANTHER" id="PTHR42879">
    <property type="entry name" value="3-OXOACYL-(ACYL-CARRIER-PROTEIN) REDUCTASE"/>
    <property type="match status" value="1"/>
</dbReference>
<dbReference type="RefSeq" id="WP_034750246.1">
    <property type="nucleotide sequence ID" value="NZ_BAUT01000080.1"/>
</dbReference>
<dbReference type="FunFam" id="3.40.50.720:FF:000084">
    <property type="entry name" value="Short-chain dehydrogenase reductase"/>
    <property type="match status" value="1"/>
</dbReference>
<gene>
    <name evidence="3" type="ORF">JCM9140_4258</name>
</gene>
<dbReference type="GO" id="GO:0016491">
    <property type="term" value="F:oxidoreductase activity"/>
    <property type="evidence" value="ECO:0007669"/>
    <property type="project" value="UniProtKB-KW"/>
</dbReference>
<dbReference type="InterPro" id="IPR002347">
    <property type="entry name" value="SDR_fam"/>
</dbReference>
<comment type="caution">
    <text evidence="3">The sequence shown here is derived from an EMBL/GenBank/DDBJ whole genome shotgun (WGS) entry which is preliminary data.</text>
</comment>
<evidence type="ECO:0000256" key="2">
    <source>
        <dbReference type="ARBA" id="ARBA00023002"/>
    </source>
</evidence>
<dbReference type="EMBL" id="BAUT01000080">
    <property type="protein sequence ID" value="GAE28068.1"/>
    <property type="molecule type" value="Genomic_DNA"/>
</dbReference>
<keyword evidence="4" id="KW-1185">Reference proteome</keyword>
<evidence type="ECO:0000256" key="1">
    <source>
        <dbReference type="ARBA" id="ARBA00006484"/>
    </source>
</evidence>
<evidence type="ECO:0000313" key="3">
    <source>
        <dbReference type="EMBL" id="GAE28068.1"/>
    </source>
</evidence>
<dbReference type="STRING" id="1236970.JCM9140_4258"/>
<dbReference type="OrthoDB" id="9803333at2"/>
<reference evidence="3" key="1">
    <citation type="journal article" date="2014" name="Genome Announc.">
        <title>Draft Genome Sequences of Three Alkaliphilic Bacillus Strains, Bacillus wakoensis JCM 9140T, Bacillus akibai JCM 9157T, and Bacillus hemicellulosilyticus JCM 9152T.</title>
        <authorList>
            <person name="Yuki M."/>
            <person name="Oshima K."/>
            <person name="Suda W."/>
            <person name="Oshida Y."/>
            <person name="Kitamura K."/>
            <person name="Iida T."/>
            <person name="Hattori M."/>
            <person name="Ohkuma M."/>
        </authorList>
    </citation>
    <scope>NUCLEOTIDE SEQUENCE [LARGE SCALE GENOMIC DNA]</scope>
    <source>
        <strain evidence="3">JCM 9140</strain>
    </source>
</reference>
<name>W4Q8R0_9BACI</name>
<dbReference type="InterPro" id="IPR050259">
    <property type="entry name" value="SDR"/>
</dbReference>
<dbReference type="CDD" id="cd05233">
    <property type="entry name" value="SDR_c"/>
    <property type="match status" value="1"/>
</dbReference>
<accession>W4Q8R0</accession>
<dbReference type="GO" id="GO:0008206">
    <property type="term" value="P:bile acid metabolic process"/>
    <property type="evidence" value="ECO:0007669"/>
    <property type="project" value="UniProtKB-ARBA"/>
</dbReference>
<dbReference type="PRINTS" id="PR00081">
    <property type="entry name" value="GDHRDH"/>
</dbReference>
<dbReference type="Gene3D" id="3.40.50.720">
    <property type="entry name" value="NAD(P)-binding Rossmann-like Domain"/>
    <property type="match status" value="1"/>
</dbReference>
<evidence type="ECO:0000313" key="4">
    <source>
        <dbReference type="Proteomes" id="UP000018890"/>
    </source>
</evidence>
<dbReference type="AlphaFoldDB" id="W4Q8R0"/>